<keyword evidence="3" id="KW-1185">Reference proteome</keyword>
<evidence type="ECO:0000256" key="1">
    <source>
        <dbReference type="SAM" id="Phobius"/>
    </source>
</evidence>
<feature type="transmembrane region" description="Helical" evidence="1">
    <location>
        <begin position="121"/>
        <end position="144"/>
    </location>
</feature>
<keyword evidence="1" id="KW-0812">Transmembrane</keyword>
<keyword evidence="1" id="KW-0472">Membrane</keyword>
<dbReference type="Proteomes" id="UP000812982">
    <property type="component" value="Unassembled WGS sequence"/>
</dbReference>
<organism evidence="2 3">
    <name type="scientific">[Mycobacterium] fortunisiensis</name>
    <dbReference type="NCBI Taxonomy" id="2600579"/>
    <lineage>
        <taxon>Bacteria</taxon>
        <taxon>Bacillati</taxon>
        <taxon>Actinomycetota</taxon>
        <taxon>Actinomycetes</taxon>
        <taxon>Mycobacteriales</taxon>
        <taxon>Mycobacteriaceae</taxon>
        <taxon>Mycolicibacterium</taxon>
    </lineage>
</organism>
<feature type="transmembrane region" description="Helical" evidence="1">
    <location>
        <begin position="88"/>
        <end position="109"/>
    </location>
</feature>
<evidence type="ECO:0000313" key="2">
    <source>
        <dbReference type="EMBL" id="MBU9765095.1"/>
    </source>
</evidence>
<keyword evidence="1" id="KW-1133">Transmembrane helix</keyword>
<dbReference type="EMBL" id="VOMB01000017">
    <property type="protein sequence ID" value="MBU9765095.1"/>
    <property type="molecule type" value="Genomic_DNA"/>
</dbReference>
<protein>
    <recommendedName>
        <fullName evidence="4">Copper resistance protein D domain-containing protein</fullName>
    </recommendedName>
</protein>
<evidence type="ECO:0000313" key="3">
    <source>
        <dbReference type="Proteomes" id="UP000812982"/>
    </source>
</evidence>
<accession>A0ABS6KNJ8</accession>
<reference evidence="2 3" key="1">
    <citation type="journal article" date="2021" name="Sci. Rep.">
        <title>Phenotypic and genomic hallmarks of a novel, potentially pathogenic rapidly growing Mycobacterium species related to the Mycobacterium fortuitum complex.</title>
        <authorList>
            <person name="Gharbi R."/>
            <person name="Khanna V."/>
            <person name="Frigui W."/>
            <person name="Mhenni B."/>
            <person name="Brosch R."/>
            <person name="Mardassi H."/>
        </authorList>
    </citation>
    <scope>NUCLEOTIDE SEQUENCE [LARGE SCALE GENOMIC DNA]</scope>
    <source>
        <strain evidence="2 3">TNTM28</strain>
    </source>
</reference>
<comment type="caution">
    <text evidence="2">The sequence shown here is derived from an EMBL/GenBank/DDBJ whole genome shotgun (WGS) entry which is preliminary data.</text>
</comment>
<dbReference type="RefSeq" id="WP_217158395.1">
    <property type="nucleotide sequence ID" value="NZ_VOMB01000017.1"/>
</dbReference>
<gene>
    <name evidence="2" type="ORF">FR943_14740</name>
</gene>
<proteinExistence type="predicted"/>
<sequence length="146" mass="15451">MIDLWSVVRFLHVVGAIIWVGGQLTVTVVLLPVAQRQLAIAERAAVLRAVGRRFALITVAVFLPVQIITGVLLAMHNGVTWAALLEPGYGRVLAAKLLLFAVVMLAAAVHGMAQRHRRPQAARIASIAALVGSLGVVLLATVLVEG</sequence>
<feature type="transmembrane region" description="Helical" evidence="1">
    <location>
        <begin position="54"/>
        <end position="76"/>
    </location>
</feature>
<name>A0ABS6KNJ8_9MYCO</name>
<evidence type="ECO:0008006" key="4">
    <source>
        <dbReference type="Google" id="ProtNLM"/>
    </source>
</evidence>
<feature type="transmembrane region" description="Helical" evidence="1">
    <location>
        <begin position="12"/>
        <end position="33"/>
    </location>
</feature>